<dbReference type="InterPro" id="IPR001466">
    <property type="entry name" value="Beta-lactam-related"/>
</dbReference>
<reference evidence="3 4" key="1">
    <citation type="submission" date="2016-11" db="EMBL/GenBank/DDBJ databases">
        <authorList>
            <person name="Jaros S."/>
            <person name="Januszkiewicz K."/>
            <person name="Wedrychowicz H."/>
        </authorList>
    </citation>
    <scope>NUCLEOTIDE SEQUENCE [LARGE SCALE GENOMIC DNA]</scope>
    <source>
        <strain evidence="3 4">DSM 24574</strain>
    </source>
</reference>
<proteinExistence type="predicted"/>
<feature type="domain" description="Beta-lactamase-related" evidence="2">
    <location>
        <begin position="46"/>
        <end position="366"/>
    </location>
</feature>
<feature type="transmembrane region" description="Helical" evidence="1">
    <location>
        <begin position="564"/>
        <end position="588"/>
    </location>
</feature>
<feature type="transmembrane region" description="Helical" evidence="1">
    <location>
        <begin position="489"/>
        <end position="512"/>
    </location>
</feature>
<keyword evidence="1" id="KW-0472">Membrane</keyword>
<evidence type="ECO:0000313" key="4">
    <source>
        <dbReference type="Proteomes" id="UP000184212"/>
    </source>
</evidence>
<keyword evidence="1" id="KW-0812">Transmembrane</keyword>
<dbReference type="Proteomes" id="UP000184212">
    <property type="component" value="Unassembled WGS sequence"/>
</dbReference>
<accession>A0A1M5XSP4</accession>
<dbReference type="PANTHER" id="PTHR46825">
    <property type="entry name" value="D-ALANYL-D-ALANINE-CARBOXYPEPTIDASE/ENDOPEPTIDASE AMPH"/>
    <property type="match status" value="1"/>
</dbReference>
<keyword evidence="1" id="KW-1133">Transmembrane helix</keyword>
<dbReference type="Gene3D" id="3.40.710.10">
    <property type="entry name" value="DD-peptidase/beta-lactamase superfamily"/>
    <property type="match status" value="1"/>
</dbReference>
<dbReference type="PANTHER" id="PTHR46825:SF9">
    <property type="entry name" value="BETA-LACTAMASE-RELATED DOMAIN-CONTAINING PROTEIN"/>
    <property type="match status" value="1"/>
</dbReference>
<dbReference type="InterPro" id="IPR050491">
    <property type="entry name" value="AmpC-like"/>
</dbReference>
<dbReference type="OrthoDB" id="9793489at2"/>
<dbReference type="SUPFAM" id="SSF56601">
    <property type="entry name" value="beta-lactamase/transpeptidase-like"/>
    <property type="match status" value="1"/>
</dbReference>
<dbReference type="RefSeq" id="WP_073143512.1">
    <property type="nucleotide sequence ID" value="NZ_FQWQ01000007.1"/>
</dbReference>
<dbReference type="Pfam" id="PF00144">
    <property type="entry name" value="Beta-lactamase"/>
    <property type="match status" value="1"/>
</dbReference>
<name>A0A1M5XSP4_9BACT</name>
<organism evidence="3 4">
    <name type="scientific">Chryseolinea serpens</name>
    <dbReference type="NCBI Taxonomy" id="947013"/>
    <lineage>
        <taxon>Bacteria</taxon>
        <taxon>Pseudomonadati</taxon>
        <taxon>Bacteroidota</taxon>
        <taxon>Cytophagia</taxon>
        <taxon>Cytophagales</taxon>
        <taxon>Fulvivirgaceae</taxon>
        <taxon>Chryseolinea</taxon>
    </lineage>
</organism>
<dbReference type="AlphaFoldDB" id="A0A1M5XSP4"/>
<evidence type="ECO:0000256" key="1">
    <source>
        <dbReference type="SAM" id="Phobius"/>
    </source>
</evidence>
<keyword evidence="4" id="KW-1185">Reference proteome</keyword>
<dbReference type="EMBL" id="FQWQ01000007">
    <property type="protein sequence ID" value="SHI02779.1"/>
    <property type="molecule type" value="Genomic_DNA"/>
</dbReference>
<protein>
    <submittedName>
        <fullName evidence="3">CubicO group peptidase, beta-lactamase class C family</fullName>
    </submittedName>
</protein>
<evidence type="ECO:0000313" key="3">
    <source>
        <dbReference type="EMBL" id="SHI02779.1"/>
    </source>
</evidence>
<gene>
    <name evidence="3" type="ORF">SAMN04488109_6825</name>
</gene>
<dbReference type="STRING" id="947013.SAMN04488109_6825"/>
<evidence type="ECO:0000259" key="2">
    <source>
        <dbReference type="Pfam" id="PF00144"/>
    </source>
</evidence>
<feature type="transmembrane region" description="Helical" evidence="1">
    <location>
        <begin position="533"/>
        <end position="552"/>
    </location>
</feature>
<dbReference type="InterPro" id="IPR012338">
    <property type="entry name" value="Beta-lactam/transpept-like"/>
</dbReference>
<sequence>MIRKVVLLPVIFLLFFNLWQITTLHGQRLEPTPDSKLQQLKVEISTILKETGTPGGGIAIVTRSGKIFSQGFGKADVGKNIDANEGTIFRCASVSKMITTLCVLELEREGKLSLQDELHSIAPEVKFQNAWENSNPVKIIHLLSHTTGWDDIHSPEIAHNDSVPIPLKIALDFHPHSRVCRWVPGTRKAYSNSGYGVAAYLVEKISGVTFEEYATLKILQPLRMTRTTFYNDILFRQYAAVQYDRNLRVLPYRNVIYRAAGAMNSTPNDMANLIEFLLNRGTFKGDELLSDEVVRKMEVPQGTAAARVGLQLGYGLGNETTLYKGFVYHGHGGTLDGGLCEVAYLPEHGIGHVIFINASKPEAFVRISQLIRDFEVGSLRKDSTSTFTPPNTIFTFDDGYYVSINPRNQSMLFMDYLIGIERVERVENVVTKSWIFTPEQKQKYLASSDSTFVVAGTSKVGMVKIIDPLAGQVLYFDNLVMKKIPGSVVVIQLTLLVLWIISGLASIVFWVCHRFLHFFKSTGSGKSFSVYNFPTLTSALYLALLIMLKLGFADYDNNIAAPSAISFAITLISVLIIPTVMMSGVAIYRNRHLPKTSCIFQ</sequence>